<dbReference type="Proteomes" id="UP001230268">
    <property type="component" value="Unassembled WGS sequence"/>
</dbReference>
<accession>A0AAD8LT48</accession>
<dbReference type="AlphaFoldDB" id="A0AAD8LT48"/>
<proteinExistence type="predicted"/>
<evidence type="ECO:0000313" key="1">
    <source>
        <dbReference type="EMBL" id="KAK1443650.1"/>
    </source>
</evidence>
<sequence length="457" mass="52235">MLHISKFKCLWARLPSNQLLDSGSFLIHLYPTLPSAYKLQSDLSMRFQSDSAVKNIIDENRIGCFSQEAQRIHPSFLQRLEVKTVPVIIALHNGENMGHFTIDSDDASALALCKKLLQAQLPPPNPFDDKELMSISDEIRTIIADHEKAEALNRIAELQQKHIQRLEVDDNLRRLFALETLKLYAPNYQSVKDPRKKATLSELYGLLDRVEKAIRMFKDEASDSIIRCYSSHGTACPDSLKHLRIPDIYTHLHEQPLKEVEPPSQEPVARSKGKDAMTLASELLNECMDIFNYHVIKEGSKGPQSHYERVMWIKVRLMQDISVALFFEDDVDKSLETAVQAYESLVKLLNEDIVSTEEFQRHEIGSVIEAMFGALSYDHPAVLNARASLEVVSGPRLLNAIKKGSRPLGGPAYKRRGFGGRYSWHGPDYRPKKYKPKDPQQYLNEWRYEQDCNLPTY</sequence>
<gene>
    <name evidence="1" type="ORF">BgAZ_205260</name>
</gene>
<keyword evidence="2" id="KW-1185">Reference proteome</keyword>
<name>A0AAD8LT48_BABGI</name>
<protein>
    <submittedName>
        <fullName evidence="1">Uncharacterized protein</fullName>
    </submittedName>
</protein>
<evidence type="ECO:0000313" key="2">
    <source>
        <dbReference type="Proteomes" id="UP001230268"/>
    </source>
</evidence>
<reference evidence="1" key="1">
    <citation type="submission" date="2023-08" db="EMBL/GenBank/DDBJ databases">
        <title>Draft sequence of the Babesia gibsoni genome.</title>
        <authorList>
            <person name="Yamagishi J.Y."/>
            <person name="Xuan X.X."/>
        </authorList>
    </citation>
    <scope>NUCLEOTIDE SEQUENCE</scope>
    <source>
        <strain evidence="1">Azabu</strain>
    </source>
</reference>
<dbReference type="EMBL" id="JAVEPI010000002">
    <property type="protein sequence ID" value="KAK1443650.1"/>
    <property type="molecule type" value="Genomic_DNA"/>
</dbReference>
<organism evidence="1 2">
    <name type="scientific">Babesia gibsoni</name>
    <dbReference type="NCBI Taxonomy" id="33632"/>
    <lineage>
        <taxon>Eukaryota</taxon>
        <taxon>Sar</taxon>
        <taxon>Alveolata</taxon>
        <taxon>Apicomplexa</taxon>
        <taxon>Aconoidasida</taxon>
        <taxon>Piroplasmida</taxon>
        <taxon>Babesiidae</taxon>
        <taxon>Babesia</taxon>
    </lineage>
</organism>
<comment type="caution">
    <text evidence="1">The sequence shown here is derived from an EMBL/GenBank/DDBJ whole genome shotgun (WGS) entry which is preliminary data.</text>
</comment>